<dbReference type="OrthoDB" id="8817533at2"/>
<dbReference type="RefSeq" id="WP_026816278.1">
    <property type="nucleotide sequence ID" value="NZ_AUFF01000001.1"/>
</dbReference>
<dbReference type="Proteomes" id="UP000029391">
    <property type="component" value="Unassembled WGS sequence"/>
</dbReference>
<proteinExistence type="predicted"/>
<accession>A0A091BCV2</accession>
<gene>
    <name evidence="1" type="ORF">P873_07360</name>
</gene>
<dbReference type="EMBL" id="AWXU01000020">
    <property type="protein sequence ID" value="KFN50473.1"/>
    <property type="molecule type" value="Genomic_DNA"/>
</dbReference>
<dbReference type="STRING" id="1121013.GCA_000426365_00828"/>
<dbReference type="AlphaFoldDB" id="A0A091BCV2"/>
<name>A0A091BCV2_9GAMM</name>
<keyword evidence="2" id="KW-1185">Reference proteome</keyword>
<reference evidence="1 2" key="1">
    <citation type="submission" date="2013-09" db="EMBL/GenBank/DDBJ databases">
        <title>Genome sequencing of Arenimonas composti.</title>
        <authorList>
            <person name="Chen F."/>
            <person name="Wang G."/>
        </authorList>
    </citation>
    <scope>NUCLEOTIDE SEQUENCE [LARGE SCALE GENOMIC DNA]</scope>
    <source>
        <strain evidence="1 2">TR7-09</strain>
    </source>
</reference>
<comment type="caution">
    <text evidence="1">The sequence shown here is derived from an EMBL/GenBank/DDBJ whole genome shotgun (WGS) entry which is preliminary data.</text>
</comment>
<sequence length="259" mass="28125">MTLLLLILAAAAGAVLLIAGFVLWRRAREAAADDGGSDFTVLDVQLQPPPGGVLTTGEQVTATIRYRMSRPRKRLRLWVQLDGLERSTYEPSPFDIVPGEHVVRRWCAPAGEGEVTQLRLLLQDADNRRRAELFVPAAWRCEMDAETRRLQQDGVGARIVDVRFDPPSGGASLAAGTAVQVDVSYVVDSERGLSLWVVPVTTLRGGYAPSETPVNGVGSARRWFEIGEAGPLDAVVVTLANQAGVTVAEELVPVDYRFH</sequence>
<protein>
    <submittedName>
        <fullName evidence="1">Uncharacterized protein</fullName>
    </submittedName>
</protein>
<evidence type="ECO:0000313" key="1">
    <source>
        <dbReference type="EMBL" id="KFN50473.1"/>
    </source>
</evidence>
<evidence type="ECO:0000313" key="2">
    <source>
        <dbReference type="Proteomes" id="UP000029391"/>
    </source>
</evidence>
<organism evidence="1 2">
    <name type="scientific">Arenimonas composti TR7-09 = DSM 18010</name>
    <dbReference type="NCBI Taxonomy" id="1121013"/>
    <lineage>
        <taxon>Bacteria</taxon>
        <taxon>Pseudomonadati</taxon>
        <taxon>Pseudomonadota</taxon>
        <taxon>Gammaproteobacteria</taxon>
        <taxon>Lysobacterales</taxon>
        <taxon>Lysobacteraceae</taxon>
        <taxon>Arenimonas</taxon>
    </lineage>
</organism>